<feature type="domain" description="HAMP" evidence="14">
    <location>
        <begin position="173"/>
        <end position="225"/>
    </location>
</feature>
<keyword evidence="10 12" id="KW-0472">Membrane</keyword>
<keyword evidence="6 12" id="KW-0812">Transmembrane</keyword>
<dbReference type="Pfam" id="PF00512">
    <property type="entry name" value="HisKA"/>
    <property type="match status" value="1"/>
</dbReference>
<keyword evidence="4" id="KW-0597">Phosphoprotein</keyword>
<dbReference type="PANTHER" id="PTHR45436">
    <property type="entry name" value="SENSOR HISTIDINE KINASE YKOH"/>
    <property type="match status" value="1"/>
</dbReference>
<dbReference type="Gene3D" id="6.10.340.10">
    <property type="match status" value="1"/>
</dbReference>
<evidence type="ECO:0000256" key="2">
    <source>
        <dbReference type="ARBA" id="ARBA00004236"/>
    </source>
</evidence>
<dbReference type="EMBL" id="CP042305">
    <property type="protein sequence ID" value="QDZ14105.1"/>
    <property type="molecule type" value="Genomic_DNA"/>
</dbReference>
<evidence type="ECO:0000313" key="15">
    <source>
        <dbReference type="EMBL" id="QDZ14105.1"/>
    </source>
</evidence>
<proteinExistence type="predicted"/>
<dbReference type="InterPro" id="IPR003594">
    <property type="entry name" value="HATPase_dom"/>
</dbReference>
<keyword evidence="9" id="KW-0902">Two-component regulatory system</keyword>
<protein>
    <recommendedName>
        <fullName evidence="3">histidine kinase</fullName>
        <ecNumber evidence="3">2.7.13.3</ecNumber>
    </recommendedName>
</protein>
<organism evidence="15 16">
    <name type="scientific">Humibacter ginsenosidimutans</name>
    <dbReference type="NCBI Taxonomy" id="2599293"/>
    <lineage>
        <taxon>Bacteria</taxon>
        <taxon>Bacillati</taxon>
        <taxon>Actinomycetota</taxon>
        <taxon>Actinomycetes</taxon>
        <taxon>Micrococcales</taxon>
        <taxon>Microbacteriaceae</taxon>
        <taxon>Humibacter</taxon>
    </lineage>
</organism>
<dbReference type="PRINTS" id="PR00344">
    <property type="entry name" value="BCTRLSENSOR"/>
</dbReference>
<dbReference type="SUPFAM" id="SSF47384">
    <property type="entry name" value="Homodimeric domain of signal transducing histidine kinase"/>
    <property type="match status" value="1"/>
</dbReference>
<dbReference type="EC" id="2.7.13.3" evidence="3"/>
<dbReference type="SMART" id="SM00388">
    <property type="entry name" value="HisKA"/>
    <property type="match status" value="1"/>
</dbReference>
<feature type="transmembrane region" description="Helical" evidence="12">
    <location>
        <begin position="153"/>
        <end position="175"/>
    </location>
</feature>
<evidence type="ECO:0000256" key="3">
    <source>
        <dbReference type="ARBA" id="ARBA00012438"/>
    </source>
</evidence>
<evidence type="ECO:0000256" key="12">
    <source>
        <dbReference type="SAM" id="Phobius"/>
    </source>
</evidence>
<sequence length="470" mass="48813">MRLFPRTLAGRIVFTTVAVALVATFVAGAVSFGLVRAASLGDARSEVSSLADELAALPDAELQQRAENQPSGAGEPKVAVINPDGTVSGSIGVVLRPKVRRLLAAGTTVSTTIKLDGRPFLVEARQAADGGTVVVARTVTSVDAAVSRVAGQLLIALAIGLAVAIGAGILLATVVSRPLSRTAAAARRLARGDRNVDLPRSATAEVSDVVNALDELDDALAVSEARQREFLLSISHDLRTPLTALRGYAEALSDGVVGEGDTREVGSTMLAETRRLDRFVTDLLELARLEAHDFTAELAPVDLAMVVADAAAAWRAVAAGAGVELRTEAPPVLMVETDAHRLRQIVDGLLENALRATPLGGVVAIAARPRGLDDAPSRATLTVSDSGPGLTAEDRSAAFTRGALHEKYRQTRSVGTGLGLSIAQRLATRLGCRLRALDTAGTPWGASFAVELPETDGASGPSQARPPRTR</sequence>
<comment type="catalytic activity">
    <reaction evidence="1">
        <text>ATP + protein L-histidine = ADP + protein N-phospho-L-histidine.</text>
        <dbReference type="EC" id="2.7.13.3"/>
    </reaction>
</comment>
<evidence type="ECO:0000256" key="11">
    <source>
        <dbReference type="SAM" id="MobiDB-lite"/>
    </source>
</evidence>
<dbReference type="InterPro" id="IPR036890">
    <property type="entry name" value="HATPase_C_sf"/>
</dbReference>
<keyword evidence="8 12" id="KW-1133">Transmembrane helix</keyword>
<gene>
    <name evidence="15" type="ORF">FPZ11_04320</name>
</gene>
<name>A0A5B8M2V1_9MICO</name>
<keyword evidence="7 15" id="KW-0418">Kinase</keyword>
<dbReference type="CDD" id="cd00082">
    <property type="entry name" value="HisKA"/>
    <property type="match status" value="1"/>
</dbReference>
<evidence type="ECO:0000256" key="7">
    <source>
        <dbReference type="ARBA" id="ARBA00022777"/>
    </source>
</evidence>
<dbReference type="SMART" id="SM00387">
    <property type="entry name" value="HATPase_c"/>
    <property type="match status" value="1"/>
</dbReference>
<dbReference type="InterPro" id="IPR050428">
    <property type="entry name" value="TCS_sensor_his_kinase"/>
</dbReference>
<evidence type="ECO:0000256" key="6">
    <source>
        <dbReference type="ARBA" id="ARBA00022692"/>
    </source>
</evidence>
<evidence type="ECO:0000256" key="1">
    <source>
        <dbReference type="ARBA" id="ARBA00000085"/>
    </source>
</evidence>
<dbReference type="GO" id="GO:0000155">
    <property type="term" value="F:phosphorelay sensor kinase activity"/>
    <property type="evidence" value="ECO:0007669"/>
    <property type="project" value="InterPro"/>
</dbReference>
<evidence type="ECO:0000313" key="16">
    <source>
        <dbReference type="Proteomes" id="UP000320216"/>
    </source>
</evidence>
<dbReference type="InterPro" id="IPR005467">
    <property type="entry name" value="His_kinase_dom"/>
</dbReference>
<feature type="transmembrane region" description="Helical" evidence="12">
    <location>
        <begin position="12"/>
        <end position="35"/>
    </location>
</feature>
<keyword evidence="16" id="KW-1185">Reference proteome</keyword>
<evidence type="ECO:0000256" key="5">
    <source>
        <dbReference type="ARBA" id="ARBA00022679"/>
    </source>
</evidence>
<dbReference type="KEGG" id="huw:FPZ11_04320"/>
<dbReference type="RefSeq" id="WP_146318681.1">
    <property type="nucleotide sequence ID" value="NZ_CP042305.1"/>
</dbReference>
<accession>A0A5B8M2V1</accession>
<keyword evidence="5" id="KW-0808">Transferase</keyword>
<dbReference type="Pfam" id="PF00672">
    <property type="entry name" value="HAMP"/>
    <property type="match status" value="1"/>
</dbReference>
<dbReference type="SUPFAM" id="SSF55874">
    <property type="entry name" value="ATPase domain of HSP90 chaperone/DNA topoisomerase II/histidine kinase"/>
    <property type="match status" value="1"/>
</dbReference>
<dbReference type="InterPro" id="IPR003660">
    <property type="entry name" value="HAMP_dom"/>
</dbReference>
<dbReference type="Proteomes" id="UP000320216">
    <property type="component" value="Chromosome"/>
</dbReference>
<feature type="domain" description="Histidine kinase" evidence="13">
    <location>
        <begin position="233"/>
        <end position="456"/>
    </location>
</feature>
<dbReference type="InterPro" id="IPR003661">
    <property type="entry name" value="HisK_dim/P_dom"/>
</dbReference>
<dbReference type="OrthoDB" id="3190394at2"/>
<dbReference type="GO" id="GO:0005886">
    <property type="term" value="C:plasma membrane"/>
    <property type="evidence" value="ECO:0007669"/>
    <property type="project" value="UniProtKB-SubCell"/>
</dbReference>
<evidence type="ECO:0000256" key="9">
    <source>
        <dbReference type="ARBA" id="ARBA00023012"/>
    </source>
</evidence>
<dbReference type="Pfam" id="PF02518">
    <property type="entry name" value="HATPase_c"/>
    <property type="match status" value="1"/>
</dbReference>
<dbReference type="InterPro" id="IPR036097">
    <property type="entry name" value="HisK_dim/P_sf"/>
</dbReference>
<dbReference type="InterPro" id="IPR004358">
    <property type="entry name" value="Sig_transdc_His_kin-like_C"/>
</dbReference>
<reference evidence="15 16" key="1">
    <citation type="submission" date="2019-07" db="EMBL/GenBank/DDBJ databases">
        <title>Full genome sequence of Humibacter sp. WJ7-1.</title>
        <authorList>
            <person name="Im W.-T."/>
        </authorList>
    </citation>
    <scope>NUCLEOTIDE SEQUENCE [LARGE SCALE GENOMIC DNA]</scope>
    <source>
        <strain evidence="15 16">WJ7-1</strain>
    </source>
</reference>
<dbReference type="PANTHER" id="PTHR45436:SF5">
    <property type="entry name" value="SENSOR HISTIDINE KINASE TRCS"/>
    <property type="match status" value="1"/>
</dbReference>
<dbReference type="AlphaFoldDB" id="A0A5B8M2V1"/>
<dbReference type="PROSITE" id="PS50109">
    <property type="entry name" value="HIS_KIN"/>
    <property type="match status" value="1"/>
</dbReference>
<dbReference type="PROSITE" id="PS50885">
    <property type="entry name" value="HAMP"/>
    <property type="match status" value="1"/>
</dbReference>
<evidence type="ECO:0000256" key="4">
    <source>
        <dbReference type="ARBA" id="ARBA00022553"/>
    </source>
</evidence>
<dbReference type="FunFam" id="1.10.287.130:FF:000001">
    <property type="entry name" value="Two-component sensor histidine kinase"/>
    <property type="match status" value="1"/>
</dbReference>
<evidence type="ECO:0000256" key="8">
    <source>
        <dbReference type="ARBA" id="ARBA00022989"/>
    </source>
</evidence>
<feature type="region of interest" description="Disordered" evidence="11">
    <location>
        <begin position="450"/>
        <end position="470"/>
    </location>
</feature>
<dbReference type="Gene3D" id="1.10.287.130">
    <property type="match status" value="1"/>
</dbReference>
<dbReference type="Gene3D" id="3.30.565.10">
    <property type="entry name" value="Histidine kinase-like ATPase, C-terminal domain"/>
    <property type="match status" value="1"/>
</dbReference>
<comment type="subcellular location">
    <subcellularLocation>
        <location evidence="2">Cell membrane</location>
    </subcellularLocation>
</comment>
<evidence type="ECO:0000259" key="14">
    <source>
        <dbReference type="PROSITE" id="PS50885"/>
    </source>
</evidence>
<evidence type="ECO:0000259" key="13">
    <source>
        <dbReference type="PROSITE" id="PS50109"/>
    </source>
</evidence>
<evidence type="ECO:0000256" key="10">
    <source>
        <dbReference type="ARBA" id="ARBA00023136"/>
    </source>
</evidence>